<comment type="caution">
    <text evidence="1">The sequence shown here is derived from an EMBL/GenBank/DDBJ whole genome shotgun (WGS) entry which is preliminary data.</text>
</comment>
<dbReference type="Proteomes" id="UP001597338">
    <property type="component" value="Unassembled WGS sequence"/>
</dbReference>
<name>A0ABW4V0K4_9MICO</name>
<reference evidence="2" key="1">
    <citation type="journal article" date="2019" name="Int. J. Syst. Evol. Microbiol.">
        <title>The Global Catalogue of Microorganisms (GCM) 10K type strain sequencing project: providing services to taxonomists for standard genome sequencing and annotation.</title>
        <authorList>
            <consortium name="The Broad Institute Genomics Platform"/>
            <consortium name="The Broad Institute Genome Sequencing Center for Infectious Disease"/>
            <person name="Wu L."/>
            <person name="Ma J."/>
        </authorList>
    </citation>
    <scope>NUCLEOTIDE SEQUENCE [LARGE SCALE GENOMIC DNA]</scope>
    <source>
        <strain evidence="2">CCM 7043</strain>
    </source>
</reference>
<dbReference type="RefSeq" id="WP_377196049.1">
    <property type="nucleotide sequence ID" value="NZ_JBHUHF010000001.1"/>
</dbReference>
<evidence type="ECO:0000313" key="2">
    <source>
        <dbReference type="Proteomes" id="UP001597338"/>
    </source>
</evidence>
<accession>A0ABW4V0K4</accession>
<evidence type="ECO:0000313" key="1">
    <source>
        <dbReference type="EMBL" id="MFD2024074.1"/>
    </source>
</evidence>
<keyword evidence="2" id="KW-1185">Reference proteome</keyword>
<organism evidence="1 2">
    <name type="scientific">Promicromonospora aerolata</name>
    <dbReference type="NCBI Taxonomy" id="195749"/>
    <lineage>
        <taxon>Bacteria</taxon>
        <taxon>Bacillati</taxon>
        <taxon>Actinomycetota</taxon>
        <taxon>Actinomycetes</taxon>
        <taxon>Micrococcales</taxon>
        <taxon>Promicromonosporaceae</taxon>
        <taxon>Promicromonospora</taxon>
    </lineage>
</organism>
<dbReference type="EMBL" id="JBHUHF010000001">
    <property type="protein sequence ID" value="MFD2024074.1"/>
    <property type="molecule type" value="Genomic_DNA"/>
</dbReference>
<gene>
    <name evidence="1" type="ORF">ACFSL2_00965</name>
</gene>
<proteinExistence type="predicted"/>
<protein>
    <submittedName>
        <fullName evidence="1">Uncharacterized protein</fullName>
    </submittedName>
</protein>
<sequence>MAVASIDSSEDTTPAAWREHTTAHLTGRGVHVAEGEAGGELLVSISLEPGGSIGATIAIVNAVRPTVALWTKMDGSDDAEVEQSLALLGEDGTWHHLRFIADIDPDEDYDDLAGYDDTDTTEMDGRLSQFLNATVTQAAAEVDIDSFHDRWTLERRVHQHLAEAVENAPNDLRAAFERRERRIGETVRERIKIEVEDLHIKQIRHRAGEYAQGILDSDPSLLTATKPHRRGVVNRCMKLEDGHCMTVDSADVVVAALEELIARRGTGQSLF</sequence>